<feature type="non-terminal residue" evidence="2">
    <location>
        <position position="1"/>
    </location>
</feature>
<dbReference type="PANTHER" id="PTHR23150">
    <property type="entry name" value="SULFATASE MODIFYING FACTOR 1, 2"/>
    <property type="match status" value="1"/>
</dbReference>
<gene>
    <name evidence="2" type="ORF">S01H1_65448</name>
</gene>
<dbReference type="Gene3D" id="3.90.1580.10">
    <property type="entry name" value="paralog of FGE (formylglycine-generating enzyme)"/>
    <property type="match status" value="1"/>
</dbReference>
<dbReference type="Pfam" id="PF03781">
    <property type="entry name" value="FGE-sulfatase"/>
    <property type="match status" value="1"/>
</dbReference>
<reference evidence="2" key="1">
    <citation type="journal article" date="2014" name="Front. Microbiol.">
        <title>High frequency of phylogenetically diverse reductive dehalogenase-homologous genes in deep subseafloor sedimentary metagenomes.</title>
        <authorList>
            <person name="Kawai M."/>
            <person name="Futagami T."/>
            <person name="Toyoda A."/>
            <person name="Takaki Y."/>
            <person name="Nishi S."/>
            <person name="Hori S."/>
            <person name="Arai W."/>
            <person name="Tsubouchi T."/>
            <person name="Morono Y."/>
            <person name="Uchiyama I."/>
            <person name="Ito T."/>
            <person name="Fujiyama A."/>
            <person name="Inagaki F."/>
            <person name="Takami H."/>
        </authorList>
    </citation>
    <scope>NUCLEOTIDE SEQUENCE</scope>
    <source>
        <strain evidence="2">Expedition CK06-06</strain>
    </source>
</reference>
<sequence length="251" mass="26824">ALFFALPTHAVTIDWVTVGAPDNAADTDSSNDRCGPFGDQPCGSVAYTYLIGRYETTNAQYAEFLNAVADTDTYGLYSTSMSSDYGGIVRTGDSGSYDYSAISGREDMPVNLVSFYDALRFANWLHNGQPTGAQDTGTTEDGAYTITAQGITDNSITRNTGATIVLTSEDEWYKAAYFNGTGYFEYPAGSDTQTTCAVPGATANTANCDEVVDDLTNVGSYTGSASPNGTFDQGGNVWEWNEAIIYDSERV</sequence>
<dbReference type="AlphaFoldDB" id="X0XKI5"/>
<evidence type="ECO:0000259" key="1">
    <source>
        <dbReference type="Pfam" id="PF03781"/>
    </source>
</evidence>
<evidence type="ECO:0000313" key="2">
    <source>
        <dbReference type="EMBL" id="GAG37158.1"/>
    </source>
</evidence>
<organism evidence="2">
    <name type="scientific">marine sediment metagenome</name>
    <dbReference type="NCBI Taxonomy" id="412755"/>
    <lineage>
        <taxon>unclassified sequences</taxon>
        <taxon>metagenomes</taxon>
        <taxon>ecological metagenomes</taxon>
    </lineage>
</organism>
<feature type="non-terminal residue" evidence="2">
    <location>
        <position position="251"/>
    </location>
</feature>
<dbReference type="GO" id="GO:0120147">
    <property type="term" value="F:formylglycine-generating oxidase activity"/>
    <property type="evidence" value="ECO:0007669"/>
    <property type="project" value="TreeGrafter"/>
</dbReference>
<feature type="domain" description="Sulfatase-modifying factor enzyme-like" evidence="1">
    <location>
        <begin position="48"/>
        <end position="241"/>
    </location>
</feature>
<comment type="caution">
    <text evidence="2">The sequence shown here is derived from an EMBL/GenBank/DDBJ whole genome shotgun (WGS) entry which is preliminary data.</text>
</comment>
<proteinExistence type="predicted"/>
<dbReference type="SUPFAM" id="SSF56436">
    <property type="entry name" value="C-type lectin-like"/>
    <property type="match status" value="1"/>
</dbReference>
<accession>X0XKI5</accession>
<protein>
    <recommendedName>
        <fullName evidence="1">Sulfatase-modifying factor enzyme-like domain-containing protein</fullName>
    </recommendedName>
</protein>
<dbReference type="InterPro" id="IPR051043">
    <property type="entry name" value="Sulfatase_Mod_Factor_Kinase"/>
</dbReference>
<dbReference type="InterPro" id="IPR042095">
    <property type="entry name" value="SUMF_sf"/>
</dbReference>
<dbReference type="InterPro" id="IPR005532">
    <property type="entry name" value="SUMF_dom"/>
</dbReference>
<dbReference type="InterPro" id="IPR016187">
    <property type="entry name" value="CTDL_fold"/>
</dbReference>
<dbReference type="EMBL" id="BARS01043208">
    <property type="protein sequence ID" value="GAG37158.1"/>
    <property type="molecule type" value="Genomic_DNA"/>
</dbReference>
<name>X0XKI5_9ZZZZ</name>
<dbReference type="PANTHER" id="PTHR23150:SF19">
    <property type="entry name" value="FORMYLGLYCINE-GENERATING ENZYME"/>
    <property type="match status" value="1"/>
</dbReference>